<sequence length="197" mass="22094">MANDLLRDSGKHARVEPTKGTDPPVDDRFALAPTSPHRPRSYHARHGFRDYGLIRSLSSSLCFRHFWGNVASGECSISDSFRFKRLQRGRPLMRRIKIPLFEDGDCAPWQRANVASILTACGLHERAALPSLRSSGWSGDKAGTSHYLEGALYCFVRIRGGRATLTVGSLRRRLGKSARRYCCEHSLDLWVHLVGNC</sequence>
<dbReference type="AlphaFoldDB" id="A0AAD3TMV4"/>
<accession>A0AAD3TMV4</accession>
<dbReference type="Proteomes" id="UP001279734">
    <property type="component" value="Unassembled WGS sequence"/>
</dbReference>
<reference evidence="2" key="1">
    <citation type="submission" date="2023-05" db="EMBL/GenBank/DDBJ databases">
        <title>Nepenthes gracilis genome sequencing.</title>
        <authorList>
            <person name="Fukushima K."/>
        </authorList>
    </citation>
    <scope>NUCLEOTIDE SEQUENCE</scope>
    <source>
        <strain evidence="2">SING2019-196</strain>
    </source>
</reference>
<proteinExistence type="predicted"/>
<keyword evidence="3" id="KW-1185">Reference proteome</keyword>
<name>A0AAD3TMV4_NEPGR</name>
<evidence type="ECO:0000313" key="2">
    <source>
        <dbReference type="EMBL" id="GMH32121.1"/>
    </source>
</evidence>
<evidence type="ECO:0000313" key="3">
    <source>
        <dbReference type="Proteomes" id="UP001279734"/>
    </source>
</evidence>
<evidence type="ECO:0000256" key="1">
    <source>
        <dbReference type="SAM" id="MobiDB-lite"/>
    </source>
</evidence>
<dbReference type="EMBL" id="BSYO01000095">
    <property type="protein sequence ID" value="GMH32121.1"/>
    <property type="molecule type" value="Genomic_DNA"/>
</dbReference>
<feature type="region of interest" description="Disordered" evidence="1">
    <location>
        <begin position="1"/>
        <end position="40"/>
    </location>
</feature>
<protein>
    <submittedName>
        <fullName evidence="2">Uncharacterized protein</fullName>
    </submittedName>
</protein>
<feature type="compositionally biased region" description="Basic and acidic residues" evidence="1">
    <location>
        <begin position="1"/>
        <end position="29"/>
    </location>
</feature>
<comment type="caution">
    <text evidence="2">The sequence shown here is derived from an EMBL/GenBank/DDBJ whole genome shotgun (WGS) entry which is preliminary data.</text>
</comment>
<gene>
    <name evidence="2" type="ORF">Nepgr_033965</name>
</gene>
<organism evidence="2 3">
    <name type="scientific">Nepenthes gracilis</name>
    <name type="common">Slender pitcher plant</name>
    <dbReference type="NCBI Taxonomy" id="150966"/>
    <lineage>
        <taxon>Eukaryota</taxon>
        <taxon>Viridiplantae</taxon>
        <taxon>Streptophyta</taxon>
        <taxon>Embryophyta</taxon>
        <taxon>Tracheophyta</taxon>
        <taxon>Spermatophyta</taxon>
        <taxon>Magnoliopsida</taxon>
        <taxon>eudicotyledons</taxon>
        <taxon>Gunneridae</taxon>
        <taxon>Pentapetalae</taxon>
        <taxon>Caryophyllales</taxon>
        <taxon>Nepenthaceae</taxon>
        <taxon>Nepenthes</taxon>
    </lineage>
</organism>